<reference evidence="2 3" key="1">
    <citation type="submission" date="2018-06" db="EMBL/GenBank/DDBJ databases">
        <title>Genome Sequence of the Brown Rot Fungal Pathogen Monilinia fructigena.</title>
        <authorList>
            <person name="Landi L."/>
            <person name="De Miccolis Angelini R.M."/>
            <person name="Pollastro S."/>
            <person name="Abate D."/>
            <person name="Faretra F."/>
            <person name="Romanazzi G."/>
        </authorList>
    </citation>
    <scope>NUCLEOTIDE SEQUENCE [LARGE SCALE GENOMIC DNA]</scope>
    <source>
        <strain evidence="2 3">Mfrg269</strain>
    </source>
</reference>
<dbReference type="AlphaFoldDB" id="A0A395IFD4"/>
<evidence type="ECO:0000313" key="2">
    <source>
        <dbReference type="EMBL" id="RAL58088.1"/>
    </source>
</evidence>
<evidence type="ECO:0000313" key="3">
    <source>
        <dbReference type="Proteomes" id="UP000249056"/>
    </source>
</evidence>
<dbReference type="OrthoDB" id="3561817at2759"/>
<dbReference type="EMBL" id="QKRW01000101">
    <property type="protein sequence ID" value="RAL58088.1"/>
    <property type="molecule type" value="Genomic_DNA"/>
</dbReference>
<dbReference type="GO" id="GO:0003676">
    <property type="term" value="F:nucleic acid binding"/>
    <property type="evidence" value="ECO:0007669"/>
    <property type="project" value="InterPro"/>
</dbReference>
<dbReference type="Gene3D" id="3.30.420.10">
    <property type="entry name" value="Ribonuclease H-like superfamily/Ribonuclease H"/>
    <property type="match status" value="1"/>
</dbReference>
<gene>
    <name evidence="2" type="ORF">DID88_009805</name>
</gene>
<feature type="compositionally biased region" description="Low complexity" evidence="1">
    <location>
        <begin position="309"/>
        <end position="329"/>
    </location>
</feature>
<feature type="region of interest" description="Disordered" evidence="1">
    <location>
        <begin position="287"/>
        <end position="344"/>
    </location>
</feature>
<feature type="compositionally biased region" description="Acidic residues" evidence="1">
    <location>
        <begin position="457"/>
        <end position="469"/>
    </location>
</feature>
<name>A0A395IFD4_9HELO</name>
<evidence type="ECO:0000256" key="1">
    <source>
        <dbReference type="SAM" id="MobiDB-lite"/>
    </source>
</evidence>
<dbReference type="CDD" id="cd09276">
    <property type="entry name" value="Rnase_HI_RT_non_LTR"/>
    <property type="match status" value="1"/>
</dbReference>
<dbReference type="InterPro" id="IPR012337">
    <property type="entry name" value="RNaseH-like_sf"/>
</dbReference>
<organism evidence="2 3">
    <name type="scientific">Monilinia fructigena</name>
    <dbReference type="NCBI Taxonomy" id="38457"/>
    <lineage>
        <taxon>Eukaryota</taxon>
        <taxon>Fungi</taxon>
        <taxon>Dikarya</taxon>
        <taxon>Ascomycota</taxon>
        <taxon>Pezizomycotina</taxon>
        <taxon>Leotiomycetes</taxon>
        <taxon>Helotiales</taxon>
        <taxon>Sclerotiniaceae</taxon>
        <taxon>Monilinia</taxon>
    </lineage>
</organism>
<dbReference type="SUPFAM" id="SSF53098">
    <property type="entry name" value="Ribonuclease H-like"/>
    <property type="match status" value="1"/>
</dbReference>
<dbReference type="InterPro" id="IPR036397">
    <property type="entry name" value="RNaseH_sf"/>
</dbReference>
<accession>A0A395IFD4</accession>
<feature type="compositionally biased region" description="Polar residues" evidence="1">
    <location>
        <begin position="134"/>
        <end position="168"/>
    </location>
</feature>
<protein>
    <submittedName>
        <fullName evidence="2">Uncharacterized protein</fullName>
    </submittedName>
</protein>
<feature type="region of interest" description="Disordered" evidence="1">
    <location>
        <begin position="86"/>
        <end position="168"/>
    </location>
</feature>
<dbReference type="Proteomes" id="UP000249056">
    <property type="component" value="Unassembled WGS sequence"/>
</dbReference>
<proteinExistence type="predicted"/>
<keyword evidence="3" id="KW-1185">Reference proteome</keyword>
<sequence length="665" mass="70829">MDIQLPPRLDLGSSQLNNNSVASTIGGHIAAIERDAKQKRDMVLAFAHSVDSFVASYTTAKERKLASELSQKVVTFLSASIYAETDSAAPAPAHPRGNPSADIPASTTKTVTYADRARSNAGLSSSTDPRKSRNSTVSVSSAAGQTPSSNARAPSARPTKSANTALSSNADRRILAKCNPQTLLNRPEPFILRQSLAKQIDGLTLASIPSITPTATGWAINPSDIATRDILLTQENAEVTKRTLSAYSLEIPVTWFNYAVTNVPTGFHNLIGGMTLTDASLVSEEALAQTHQHPSSIRRPPSPDTIPDARASATRRAAPATRAAPTAASDWTSTLAPPDPTVRTPHSARIATDPFDANHARCPAVPKRVNGKYIKPTRKELDAIRKHGELAFKTVNTPPPATPTPASSTGAPVIAPPKRKRKRGAAVTAHENAGQRAPKPDCAPRAMLSSPMPDSDPPSDSDESMAEDEDELATLAPSLLFTFWYYIGYGYAIYQNRKQIGSGSGSINPISHVFDAEAIGAWRGLQHTLRMPQEVRSQRLWMCIDSTSVIWCLRANASASSQWAFIACQNAMQVYNIRIKWSPGHTGIEGNEAADRLADTGAHTPDCDPGPASLPTISGIGSIFRDLRSGAQQSMVDQAQGKAVCSLPEMGSDLPGWTPPGAGPP</sequence>
<comment type="caution">
    <text evidence="2">The sequence shown here is derived from an EMBL/GenBank/DDBJ whole genome shotgun (WGS) entry which is preliminary data.</text>
</comment>
<feature type="region of interest" description="Disordered" evidence="1">
    <location>
        <begin position="391"/>
        <end position="469"/>
    </location>
</feature>